<name>A0A6J2WRK8_CHACN</name>
<dbReference type="Pfam" id="PF17776">
    <property type="entry name" value="NLRC4_HD2"/>
    <property type="match status" value="1"/>
</dbReference>
<dbReference type="Pfam" id="PF05729">
    <property type="entry name" value="NACHT"/>
    <property type="match status" value="1"/>
</dbReference>
<evidence type="ECO:0000313" key="7">
    <source>
        <dbReference type="RefSeq" id="XP_030646427.1"/>
    </source>
</evidence>
<dbReference type="InterPro" id="IPR006553">
    <property type="entry name" value="Leu-rich_rpt_Cys-con_subtyp"/>
</dbReference>
<organism evidence="6 7">
    <name type="scientific">Chanos chanos</name>
    <name type="common">Milkfish</name>
    <name type="synonym">Mugil chanos</name>
    <dbReference type="NCBI Taxonomy" id="29144"/>
    <lineage>
        <taxon>Eukaryota</taxon>
        <taxon>Metazoa</taxon>
        <taxon>Chordata</taxon>
        <taxon>Craniata</taxon>
        <taxon>Vertebrata</taxon>
        <taxon>Euteleostomi</taxon>
        <taxon>Actinopterygii</taxon>
        <taxon>Neopterygii</taxon>
        <taxon>Teleostei</taxon>
        <taxon>Ostariophysi</taxon>
        <taxon>Gonorynchiformes</taxon>
        <taxon>Chanidae</taxon>
        <taxon>Chanos</taxon>
    </lineage>
</organism>
<keyword evidence="3" id="KW-0547">Nucleotide-binding</keyword>
<reference evidence="7" key="1">
    <citation type="submission" date="2025-08" db="UniProtKB">
        <authorList>
            <consortium name="RefSeq"/>
        </authorList>
    </citation>
    <scope>IDENTIFICATION</scope>
</reference>
<evidence type="ECO:0000256" key="3">
    <source>
        <dbReference type="ARBA" id="ARBA00022741"/>
    </source>
</evidence>
<dbReference type="InterPro" id="IPR001611">
    <property type="entry name" value="Leu-rich_rpt"/>
</dbReference>
<dbReference type="InterPro" id="IPR007111">
    <property type="entry name" value="NACHT_NTPase"/>
</dbReference>
<dbReference type="SUPFAM" id="SSF52540">
    <property type="entry name" value="P-loop containing nucleoside triphosphate hydrolases"/>
    <property type="match status" value="1"/>
</dbReference>
<proteinExistence type="predicted"/>
<evidence type="ECO:0000256" key="1">
    <source>
        <dbReference type="ARBA" id="ARBA00022614"/>
    </source>
</evidence>
<sequence>MRMDGVDLEGDVRSIIDQESGTLVDILCDQDCDTLRHLHAMVDYQTQERLSCLQGRREQISALVDYFKTADPFRGKKFLETICMHCENIPMLLESRLMSASVIDLVESYTTDVKSLLLKKYKRVTKDVAWEVRLDQTSIALRHKSPARGRERMDRVQVQASLDSQDGEEAAMEDKVTAESLLSTTGRVVVLLGQAGSGKTLLMHCLGQHWAQGAFPSIHLLFLFEFRQLNLVPQSLSLRELLFRFFLPPQVDDDEGQAVLNFILSNPEKICFIFDGYDEFQAKFTNPDNLSEPVDPDCRLSMAELLSGLCSRRILPNSTVLVTCRPRDVAHFFESSGCCIGELLGFDRQRVRDYANQFFKEKKHDRAEMAVNVLMESRHLLTMSFVPALCHICCICLDHLFSKNGSCQTFRLPTTLTQIYLQILSAYLSRSQGSGHAGSSASVLQQCRTHIAKLSRLALKGLEESRIVFLKDELSSELMNFGFKTGLLSQVDLTYEGGSNRQGCTFMHLTMQEFLAALYLMTSHDIVEAQLKKKLNLKTRWTTKTDPKTVFTDSVHLFVCGLAAQACHSCLIQLKAGENAKSWVQKRQAVVLKILKSIAGSTSLTGPKAVELCRCAHETQDVGLAQFFVSSRDCFELRNIRLNPLDMDALAFVTSASEQGVGLDFGGCSMELECLEILASCKNVDHLIFRSRKHDDKFAEVLAGILPKLPTLKKLKFIGGSLTDTGASSLAKALEDCPLITHFDISDNNLTDKGMKEISETLCKLKNITSVTFGKNNFSLHGVFILVEEMAQCHTAQQVQAHLTDCELRETHMERLYSKLSSYSSLISLDLSKNALGNKGLKKLLDFLPKLKTIEEINVSENGITVDGVIFLADCLHTCMDLIEVHARDLSGKTELPLHKKLSLTHSDVQSVAMTKLCRKLVKFPHLLELDFSHCSLKDDVIEKLLKNLPDMTCLQLLNLSHVQMSTDGALLLVTSLIDCQRVKSVELRPQGEAFIKFVKVKAEKATCKLSSYELSSGNVEKLSRILEKCPRLADLDLSSNLLRDEGVKSFVDFLPRLQIKHSVNLTNNELTQMGALYLVNSVSTCEKVVAVEVSLGSEDKSLIRFVQESVTSKTLSLRECRFETTHFQKLIEILSQCPKLIKLELSSNESQNEDTLYLLSGLAKLSSVQTLEMRQNRLNSAAIKELVSQMSRGHGQRNIRIEEPRIMVEDAVDLVASCLALNQNILEITVNKTTLDISFEIFLDLTASRIDPENQVSTSHALRSISFTDCELHGRELYSLESTLQRCHSLQGLHLISKEMSEDEVVIFAEGLRHAQSLESLSLTRHIISDECTSLLGRSLQSLPNLKSISLSQCSGWTTEGRRAFVTSLMQCFSLEQISLDSVELDEASLNCLATGLRRLPSVRRLSLKKSTEAPVTLEEDGAVLHLIASLQGFKGMEEIELEGMRFGQQAIEELQKHIPNWINLKKISLFGNCVSDRAGEKLVQALKHCRQLQELKLSKNRLGQACAAKLGEVLPLLHHLTVLDLSENQFNAEGALSISKSLFNMTSLTNIKLTAFGTPELGRVVSCLAHCTSLEDISLAWNGCGDAVAMTLAEILPQCTKLRRLDLESNSITTAGAKALAKCLPSCPSIEVIRLWRNNIAKDDPGLNDKRLNFSSTVFGSY</sequence>
<dbReference type="Gene3D" id="1.10.533.20">
    <property type="match status" value="1"/>
</dbReference>
<evidence type="ECO:0000259" key="5">
    <source>
        <dbReference type="PROSITE" id="PS50837"/>
    </source>
</evidence>
<gene>
    <name evidence="7" type="primary">nlrc5</name>
</gene>
<evidence type="ECO:0000256" key="4">
    <source>
        <dbReference type="ARBA" id="ARBA00022840"/>
    </source>
</evidence>
<dbReference type="Gene3D" id="3.80.10.10">
    <property type="entry name" value="Ribonuclease Inhibitor"/>
    <property type="match status" value="8"/>
</dbReference>
<dbReference type="SUPFAM" id="SSF52047">
    <property type="entry name" value="RNI-like"/>
    <property type="match status" value="4"/>
</dbReference>
<dbReference type="CTD" id="84166"/>
<dbReference type="RefSeq" id="XP_030646427.1">
    <property type="nucleotide sequence ID" value="XM_030790567.1"/>
</dbReference>
<dbReference type="PANTHER" id="PTHR47189:SF1">
    <property type="entry name" value="MHC CLASS II TRANSACTIVATOR"/>
    <property type="match status" value="1"/>
</dbReference>
<keyword evidence="2" id="KW-0677">Repeat</keyword>
<dbReference type="Proteomes" id="UP000504632">
    <property type="component" value="Chromosome 13"/>
</dbReference>
<dbReference type="GO" id="GO:0045345">
    <property type="term" value="P:positive regulation of MHC class I biosynthetic process"/>
    <property type="evidence" value="ECO:0007669"/>
    <property type="project" value="TreeGrafter"/>
</dbReference>
<dbReference type="OrthoDB" id="120976at2759"/>
<evidence type="ECO:0000256" key="2">
    <source>
        <dbReference type="ARBA" id="ARBA00022737"/>
    </source>
</evidence>
<protein>
    <submittedName>
        <fullName evidence="7">Protein NLRC5</fullName>
    </submittedName>
</protein>
<dbReference type="InterPro" id="IPR041267">
    <property type="entry name" value="NLRP_HD2"/>
</dbReference>
<feature type="domain" description="NACHT" evidence="5">
    <location>
        <begin position="187"/>
        <end position="326"/>
    </location>
</feature>
<dbReference type="Gene3D" id="3.40.50.300">
    <property type="entry name" value="P-loop containing nucleotide triphosphate hydrolases"/>
    <property type="match status" value="1"/>
</dbReference>
<dbReference type="SMART" id="SM00368">
    <property type="entry name" value="LRR_RI"/>
    <property type="match status" value="13"/>
</dbReference>
<keyword evidence="1" id="KW-0433">Leucine-rich repeat</keyword>
<dbReference type="GO" id="GO:0005524">
    <property type="term" value="F:ATP binding"/>
    <property type="evidence" value="ECO:0007669"/>
    <property type="project" value="UniProtKB-KW"/>
</dbReference>
<dbReference type="GeneID" id="115826681"/>
<keyword evidence="6" id="KW-1185">Reference proteome</keyword>
<dbReference type="InParanoid" id="A0A6J2WRK8"/>
<evidence type="ECO:0000313" key="6">
    <source>
        <dbReference type="Proteomes" id="UP000504632"/>
    </source>
</evidence>
<dbReference type="SMART" id="SM00367">
    <property type="entry name" value="LRR_CC"/>
    <property type="match status" value="6"/>
</dbReference>
<dbReference type="PROSITE" id="PS50837">
    <property type="entry name" value="NACHT"/>
    <property type="match status" value="1"/>
</dbReference>
<dbReference type="InterPro" id="IPR027417">
    <property type="entry name" value="P-loop_NTPase"/>
</dbReference>
<dbReference type="GO" id="GO:0045944">
    <property type="term" value="P:positive regulation of transcription by RNA polymerase II"/>
    <property type="evidence" value="ECO:0007669"/>
    <property type="project" value="TreeGrafter"/>
</dbReference>
<dbReference type="FunCoup" id="A0A6J2WRK8">
    <property type="interactions" value="682"/>
</dbReference>
<keyword evidence="4" id="KW-0067">ATP-binding</keyword>
<dbReference type="PANTHER" id="PTHR47189">
    <property type="entry name" value="MHC CLASS II TRANSACTIVATOR"/>
    <property type="match status" value="1"/>
</dbReference>
<accession>A0A6J2WRK8</accession>
<dbReference type="InterPro" id="IPR032675">
    <property type="entry name" value="LRR_dom_sf"/>
</dbReference>
<dbReference type="Pfam" id="PF13516">
    <property type="entry name" value="LRR_6"/>
    <property type="match status" value="5"/>
</dbReference>
<dbReference type="GO" id="GO:0045348">
    <property type="term" value="P:positive regulation of MHC class II biosynthetic process"/>
    <property type="evidence" value="ECO:0007669"/>
    <property type="project" value="TreeGrafter"/>
</dbReference>